<dbReference type="Proteomes" id="UP000479190">
    <property type="component" value="Unassembled WGS sequence"/>
</dbReference>
<dbReference type="EMBL" id="CADCXV010001349">
    <property type="protein sequence ID" value="CAB0043814.1"/>
    <property type="molecule type" value="Genomic_DNA"/>
</dbReference>
<protein>
    <submittedName>
        <fullName evidence="1">Uncharacterized protein</fullName>
    </submittedName>
</protein>
<organism evidence="1 2">
    <name type="scientific">Trichogramma brassicae</name>
    <dbReference type="NCBI Taxonomy" id="86971"/>
    <lineage>
        <taxon>Eukaryota</taxon>
        <taxon>Metazoa</taxon>
        <taxon>Ecdysozoa</taxon>
        <taxon>Arthropoda</taxon>
        <taxon>Hexapoda</taxon>
        <taxon>Insecta</taxon>
        <taxon>Pterygota</taxon>
        <taxon>Neoptera</taxon>
        <taxon>Endopterygota</taxon>
        <taxon>Hymenoptera</taxon>
        <taxon>Apocrita</taxon>
        <taxon>Proctotrupomorpha</taxon>
        <taxon>Chalcidoidea</taxon>
        <taxon>Trichogrammatidae</taxon>
        <taxon>Trichogramma</taxon>
    </lineage>
</organism>
<accession>A0A6H5J1F5</accession>
<gene>
    <name evidence="1" type="ORF">TBRA_LOCUS15402</name>
</gene>
<evidence type="ECO:0000313" key="1">
    <source>
        <dbReference type="EMBL" id="CAB0043814.1"/>
    </source>
</evidence>
<dbReference type="AlphaFoldDB" id="A0A6H5J1F5"/>
<name>A0A6H5J1F5_9HYME</name>
<keyword evidence="2" id="KW-1185">Reference proteome</keyword>
<proteinExistence type="predicted"/>
<evidence type="ECO:0000313" key="2">
    <source>
        <dbReference type="Proteomes" id="UP000479190"/>
    </source>
</evidence>
<reference evidence="1 2" key="1">
    <citation type="submission" date="2020-02" db="EMBL/GenBank/DDBJ databases">
        <authorList>
            <person name="Ferguson B K."/>
        </authorList>
    </citation>
    <scope>NUCLEOTIDE SEQUENCE [LARGE SCALE GENOMIC DNA]</scope>
</reference>
<sequence length="177" mass="19861">MNTDPATTFSPRKSNWFRFFVHPGDILGAPRKNIDPATTFSEEVETGFAFFVHPGGLLVAPRMNIDPATTFSRGSRTGFASSSTRVTYSVHPRKNIDPATTFSEEVELVSLLRPPGWPTRCTTYEYRPGDDFLPRKSSCFRYFVHPGDIHGAPCMNIDPATTFSEEVKLFSILRPPR</sequence>